<keyword evidence="3 6" id="KW-0347">Helicase</keyword>
<feature type="region of interest" description="Disordered" evidence="7">
    <location>
        <begin position="438"/>
        <end position="473"/>
    </location>
</feature>
<dbReference type="Gene3D" id="3.40.50.300">
    <property type="entry name" value="P-loop containing nucleotide triphosphate hydrolases"/>
    <property type="match status" value="2"/>
</dbReference>
<comment type="similarity">
    <text evidence="6">Belongs to the DEAD box helicase family.</text>
</comment>
<feature type="compositionally biased region" description="Basic and acidic residues" evidence="7">
    <location>
        <begin position="847"/>
        <end position="864"/>
    </location>
</feature>
<name>A0A0G4H2I5_9ALVE</name>
<keyword evidence="2 6" id="KW-0378">Hydrolase</keyword>
<dbReference type="PROSITE" id="PS51194">
    <property type="entry name" value="HELICASE_CTER"/>
    <property type="match status" value="1"/>
</dbReference>
<feature type="region of interest" description="Disordered" evidence="7">
    <location>
        <begin position="530"/>
        <end position="604"/>
    </location>
</feature>
<feature type="compositionally biased region" description="Acidic residues" evidence="7">
    <location>
        <begin position="538"/>
        <end position="558"/>
    </location>
</feature>
<proteinExistence type="inferred from homology"/>
<dbReference type="InterPro" id="IPR000629">
    <property type="entry name" value="RNA-helicase_DEAD-box_CS"/>
</dbReference>
<dbReference type="PhylomeDB" id="A0A0G4H2I5"/>
<evidence type="ECO:0000256" key="3">
    <source>
        <dbReference type="ARBA" id="ARBA00022806"/>
    </source>
</evidence>
<dbReference type="AlphaFoldDB" id="A0A0G4H2I5"/>
<dbReference type="GO" id="GO:0005524">
    <property type="term" value="F:ATP binding"/>
    <property type="evidence" value="ECO:0007669"/>
    <property type="project" value="UniProtKB-UniRule"/>
</dbReference>
<dbReference type="PROSITE" id="PS00039">
    <property type="entry name" value="DEAD_ATP_HELICASE"/>
    <property type="match status" value="1"/>
</dbReference>
<evidence type="ECO:0000256" key="2">
    <source>
        <dbReference type="ARBA" id="ARBA00022801"/>
    </source>
</evidence>
<comment type="function">
    <text evidence="6">RNA helicase.</text>
</comment>
<comment type="domain">
    <text evidence="6">The Q motif is unique to and characteristic of the DEAD box family of RNA helicases and controls ATP binding and hydrolysis.</text>
</comment>
<dbReference type="InterPro" id="IPR014001">
    <property type="entry name" value="Helicase_ATP-bd"/>
</dbReference>
<evidence type="ECO:0000256" key="5">
    <source>
        <dbReference type="ARBA" id="ARBA00022884"/>
    </source>
</evidence>
<dbReference type="GO" id="GO:0003723">
    <property type="term" value="F:RNA binding"/>
    <property type="evidence" value="ECO:0007669"/>
    <property type="project" value="UniProtKB-UniRule"/>
</dbReference>
<keyword evidence="5 6" id="KW-0694">RNA-binding</keyword>
<evidence type="ECO:0000259" key="8">
    <source>
        <dbReference type="PROSITE" id="PS51192"/>
    </source>
</evidence>
<evidence type="ECO:0000256" key="4">
    <source>
        <dbReference type="ARBA" id="ARBA00022840"/>
    </source>
</evidence>
<evidence type="ECO:0000256" key="1">
    <source>
        <dbReference type="ARBA" id="ARBA00022741"/>
    </source>
</evidence>
<sequence length="956" mass="104633">MVKAKGEPVGGIAAASKEGARPDFTSRFFVVDYHEEETAETAEETGKERLSLEEENATWIKTGIGVHPRVVAALREMKIESFFPVQKVVIPFLLRSLRTPTATPGSLRENTTSPDLWRTAAPSLGTPPDSSSPYGCDVCVAAPTGQGKTLCYAVPLVSVLYGRLVPKIRAVVIVPTRELAAQVLSVFQQLTGETGGTPATYRGPETAALRVVALVGQTSFALECRKIHPHRERLGRGGDPLLRVAAGGTGRGDPGASPDVVVCTPGRLVEHFGVCEVAKRAGEPEGNAFSNVQWVVIDEADRLLSENFQDWVRVLQRMCAQSVGAGAGRGLSSSSSSSSGGAMAEFFLNVPLKAPRVQKLLFSATLTRNPRKLVQLQLERPLFFLSAAAGRHVTPKGLSQRYSVVEAERRPLVLILLLLSLWHDAWKAWEEKRRETGMEVEEAKDEGVEKQSKKKKKKKQKDKEKEKVNEDGVSSSIAPLSLPQAVVFCASRENAHRLSRLVQLFLSLDAAAVLEEERALNGVGGSLEAVGQANEKQEGEEGWAEEGEEEEEEDEDWEELTKEERKRRKQEKKRMKQEAQQQKGGGKASAEEGDSGVSQQSPAADSTLMDLERAFLKLADLQQAAREGNIRWKWKEGDAAETETESGRDRGATSEVMAAGVREFSGRLAQSDRCEVMEQFRAGESACLVCSDVAARGIDIEDVQYVFHYDIPQNVKALIHRAGRTARAGRKGVSHSLVTPSQAFPFKQMIREGDLSWDEFEKVPVGGRQLRDLKAAYPYLLACLRRCMSLEHDGTLSYGQPVSVESVDPPPAVSLFRKSYRHLPAFLPEDAYQERRAARQQAEDAGEEGHGVDGEDEAGRESKRQRPAGEVGKDATGVGREAEEGDESLFLQPRRFGEAAGGAAGRISVAEGAYAEWGESDEEDEDESDESEDEEQGESEEEGEEEEEDDSSSESE</sequence>
<feature type="compositionally biased region" description="Basic and acidic residues" evidence="7">
    <location>
        <begin position="461"/>
        <end position="470"/>
    </location>
</feature>
<evidence type="ECO:0000313" key="10">
    <source>
        <dbReference type="EMBL" id="CEM37854.1"/>
    </source>
</evidence>
<feature type="region of interest" description="Disordered" evidence="7">
    <location>
        <begin position="101"/>
        <end position="129"/>
    </location>
</feature>
<feature type="domain" description="Helicase ATP-binding" evidence="8">
    <location>
        <begin position="129"/>
        <end position="384"/>
    </location>
</feature>
<reference evidence="10" key="1">
    <citation type="submission" date="2014-11" db="EMBL/GenBank/DDBJ databases">
        <authorList>
            <person name="Otto D Thomas"/>
            <person name="Naeem Raeece"/>
        </authorList>
    </citation>
    <scope>NUCLEOTIDE SEQUENCE</scope>
</reference>
<keyword evidence="4 6" id="KW-0067">ATP-binding</keyword>
<protein>
    <recommendedName>
        <fullName evidence="6">ATP-dependent RNA helicase</fullName>
        <ecNumber evidence="6">3.6.4.13</ecNumber>
    </recommendedName>
</protein>
<organism evidence="10">
    <name type="scientific">Chromera velia CCMP2878</name>
    <dbReference type="NCBI Taxonomy" id="1169474"/>
    <lineage>
        <taxon>Eukaryota</taxon>
        <taxon>Sar</taxon>
        <taxon>Alveolata</taxon>
        <taxon>Colpodellida</taxon>
        <taxon>Chromeraceae</taxon>
        <taxon>Chromera</taxon>
    </lineage>
</organism>
<dbReference type="SMART" id="SM00490">
    <property type="entry name" value="HELICc"/>
    <property type="match status" value="1"/>
</dbReference>
<dbReference type="GO" id="GO:0016787">
    <property type="term" value="F:hydrolase activity"/>
    <property type="evidence" value="ECO:0007669"/>
    <property type="project" value="UniProtKB-KW"/>
</dbReference>
<feature type="compositionally biased region" description="Acidic residues" evidence="7">
    <location>
        <begin position="918"/>
        <end position="956"/>
    </location>
</feature>
<dbReference type="InterPro" id="IPR001650">
    <property type="entry name" value="Helicase_C-like"/>
</dbReference>
<keyword evidence="1 6" id="KW-0547">Nucleotide-binding</keyword>
<dbReference type="CDD" id="cd18787">
    <property type="entry name" value="SF2_C_DEAD"/>
    <property type="match status" value="1"/>
</dbReference>
<accession>A0A0G4H2I5</accession>
<dbReference type="EC" id="3.6.4.13" evidence="6"/>
<dbReference type="VEuPathDB" id="CryptoDB:Cvel_5600"/>
<evidence type="ECO:0000256" key="7">
    <source>
        <dbReference type="SAM" id="MobiDB-lite"/>
    </source>
</evidence>
<dbReference type="PANTHER" id="PTHR24031">
    <property type="entry name" value="RNA HELICASE"/>
    <property type="match status" value="1"/>
</dbReference>
<dbReference type="GO" id="GO:0003724">
    <property type="term" value="F:RNA helicase activity"/>
    <property type="evidence" value="ECO:0007669"/>
    <property type="project" value="UniProtKB-EC"/>
</dbReference>
<feature type="domain" description="Helicase C-terminal" evidence="9">
    <location>
        <begin position="610"/>
        <end position="771"/>
    </location>
</feature>
<dbReference type="InterPro" id="IPR011545">
    <property type="entry name" value="DEAD/DEAH_box_helicase_dom"/>
</dbReference>
<dbReference type="Pfam" id="PF00271">
    <property type="entry name" value="Helicase_C"/>
    <property type="match status" value="1"/>
</dbReference>
<evidence type="ECO:0000259" key="9">
    <source>
        <dbReference type="PROSITE" id="PS51194"/>
    </source>
</evidence>
<feature type="compositionally biased region" description="Polar residues" evidence="7">
    <location>
        <begin position="101"/>
        <end position="114"/>
    </location>
</feature>
<gene>
    <name evidence="10" type="ORF">Cvel_5600</name>
</gene>
<dbReference type="EMBL" id="CDMZ01001809">
    <property type="protein sequence ID" value="CEM37854.1"/>
    <property type="molecule type" value="Genomic_DNA"/>
</dbReference>
<evidence type="ECO:0000256" key="6">
    <source>
        <dbReference type="RuleBase" id="RU365068"/>
    </source>
</evidence>
<dbReference type="Pfam" id="PF00270">
    <property type="entry name" value="DEAD"/>
    <property type="match status" value="2"/>
</dbReference>
<feature type="region of interest" description="Disordered" evidence="7">
    <location>
        <begin position="833"/>
        <end position="956"/>
    </location>
</feature>
<dbReference type="SMART" id="SM00487">
    <property type="entry name" value="DEXDc"/>
    <property type="match status" value="1"/>
</dbReference>
<dbReference type="PROSITE" id="PS51192">
    <property type="entry name" value="HELICASE_ATP_BIND_1"/>
    <property type="match status" value="1"/>
</dbReference>
<dbReference type="InterPro" id="IPR027417">
    <property type="entry name" value="P-loop_NTPase"/>
</dbReference>
<feature type="compositionally biased region" description="Basic residues" evidence="7">
    <location>
        <begin position="565"/>
        <end position="575"/>
    </location>
</feature>
<comment type="catalytic activity">
    <reaction evidence="6">
        <text>ATP + H2O = ADP + phosphate + H(+)</text>
        <dbReference type="Rhea" id="RHEA:13065"/>
        <dbReference type="ChEBI" id="CHEBI:15377"/>
        <dbReference type="ChEBI" id="CHEBI:15378"/>
        <dbReference type="ChEBI" id="CHEBI:30616"/>
        <dbReference type="ChEBI" id="CHEBI:43474"/>
        <dbReference type="ChEBI" id="CHEBI:456216"/>
        <dbReference type="EC" id="3.6.4.13"/>
    </reaction>
</comment>
<dbReference type="SUPFAM" id="SSF52540">
    <property type="entry name" value="P-loop containing nucleoside triphosphate hydrolases"/>
    <property type="match status" value="1"/>
</dbReference>